<organism evidence="3 4">
    <name type="scientific">Alkalicoccobacillus porphyridii</name>
    <dbReference type="NCBI Taxonomy" id="2597270"/>
    <lineage>
        <taxon>Bacteria</taxon>
        <taxon>Bacillati</taxon>
        <taxon>Bacillota</taxon>
        <taxon>Bacilli</taxon>
        <taxon>Bacillales</taxon>
        <taxon>Bacillaceae</taxon>
        <taxon>Alkalicoccobacillus</taxon>
    </lineage>
</organism>
<keyword evidence="1" id="KW-0732">Signal</keyword>
<dbReference type="RefSeq" id="WP_143846874.1">
    <property type="nucleotide sequence ID" value="NZ_VLXZ01000001.1"/>
</dbReference>
<sequence>MKKKWLAVVPALALVAAPLPFQSADAASQDEYVQIAESEIPEGYEAILEWPAEEQPLVQQGSQSFEAEFIQVMLVHFGHDTDVDGVFGPHTHEQVKSLQAEKGLTQDGIVGVQTWTVLLDEYVAQSFTAEDAVTIAEKALDNDDLVFSSNGEKHWDSEGNAFYNLRAQSQELIDGGGTGTVGHYDVFQNGDVVEADPK</sequence>
<dbReference type="InterPro" id="IPR036365">
    <property type="entry name" value="PGBD-like_sf"/>
</dbReference>
<keyword evidence="4" id="KW-1185">Reference proteome</keyword>
<reference evidence="3 4" key="1">
    <citation type="submission" date="2019-07" db="EMBL/GenBank/DDBJ databases">
        <authorList>
            <person name="Park Y.J."/>
            <person name="Jeong S.E."/>
            <person name="Jung H.S."/>
        </authorList>
    </citation>
    <scope>NUCLEOTIDE SEQUENCE [LARGE SCALE GENOMIC DNA]</scope>
    <source>
        <strain evidence="4">P16(2019)</strain>
    </source>
</reference>
<feature type="domain" description="Peptidoglycan binding-like" evidence="2">
    <location>
        <begin position="69"/>
        <end position="118"/>
    </location>
</feature>
<accession>A0A554A4A8</accession>
<feature type="chain" id="PRO_5021912594" evidence="1">
    <location>
        <begin position="27"/>
        <end position="198"/>
    </location>
</feature>
<evidence type="ECO:0000313" key="4">
    <source>
        <dbReference type="Proteomes" id="UP000318521"/>
    </source>
</evidence>
<proteinExistence type="predicted"/>
<comment type="caution">
    <text evidence="3">The sequence shown here is derived from an EMBL/GenBank/DDBJ whole genome shotgun (WGS) entry which is preliminary data.</text>
</comment>
<dbReference type="InterPro" id="IPR036366">
    <property type="entry name" value="PGBDSf"/>
</dbReference>
<dbReference type="Pfam" id="PF01471">
    <property type="entry name" value="PG_binding_1"/>
    <property type="match status" value="1"/>
</dbReference>
<dbReference type="SUPFAM" id="SSF47090">
    <property type="entry name" value="PGBD-like"/>
    <property type="match status" value="1"/>
</dbReference>
<dbReference type="OrthoDB" id="9812621at2"/>
<gene>
    <name evidence="3" type="ORF">FN960_02970</name>
</gene>
<evidence type="ECO:0000259" key="2">
    <source>
        <dbReference type="Pfam" id="PF01471"/>
    </source>
</evidence>
<dbReference type="AlphaFoldDB" id="A0A554A4A8"/>
<dbReference type="InterPro" id="IPR002477">
    <property type="entry name" value="Peptidoglycan-bd-like"/>
</dbReference>
<dbReference type="Proteomes" id="UP000318521">
    <property type="component" value="Unassembled WGS sequence"/>
</dbReference>
<evidence type="ECO:0000256" key="1">
    <source>
        <dbReference type="SAM" id="SignalP"/>
    </source>
</evidence>
<dbReference type="EMBL" id="VLXZ01000001">
    <property type="protein sequence ID" value="TSB48530.1"/>
    <property type="molecule type" value="Genomic_DNA"/>
</dbReference>
<dbReference type="Gene3D" id="1.10.101.10">
    <property type="entry name" value="PGBD-like superfamily/PGBD"/>
    <property type="match status" value="1"/>
</dbReference>
<protein>
    <submittedName>
        <fullName evidence="3">Peptidoglycan-binding protein</fullName>
    </submittedName>
</protein>
<evidence type="ECO:0000313" key="3">
    <source>
        <dbReference type="EMBL" id="TSB48530.1"/>
    </source>
</evidence>
<name>A0A554A4A8_9BACI</name>
<feature type="signal peptide" evidence="1">
    <location>
        <begin position="1"/>
        <end position="26"/>
    </location>
</feature>